<evidence type="ECO:0000256" key="1">
    <source>
        <dbReference type="SAM" id="MobiDB-lite"/>
    </source>
</evidence>
<feature type="region of interest" description="Disordered" evidence="1">
    <location>
        <begin position="29"/>
        <end position="50"/>
    </location>
</feature>
<organism evidence="2 3">
    <name type="scientific">Paenibacillus athensensis</name>
    <dbReference type="NCBI Taxonomy" id="1967502"/>
    <lineage>
        <taxon>Bacteria</taxon>
        <taxon>Bacillati</taxon>
        <taxon>Bacillota</taxon>
        <taxon>Bacilli</taxon>
        <taxon>Bacillales</taxon>
        <taxon>Paenibacillaceae</taxon>
        <taxon>Paenibacillus</taxon>
    </lineage>
</organism>
<dbReference type="InterPro" id="IPR025617">
    <property type="entry name" value="YqzL"/>
</dbReference>
<protein>
    <recommendedName>
        <fullName evidence="4">YqzL family protein</fullName>
    </recommendedName>
</protein>
<dbReference type="Pfam" id="PF14006">
    <property type="entry name" value="YqzL"/>
    <property type="match status" value="1"/>
</dbReference>
<dbReference type="EMBL" id="MYFO01000040">
    <property type="protein sequence ID" value="TFE83980.1"/>
    <property type="molecule type" value="Genomic_DNA"/>
</dbReference>
<dbReference type="Proteomes" id="UP000298246">
    <property type="component" value="Unassembled WGS sequence"/>
</dbReference>
<reference evidence="2 3" key="1">
    <citation type="submission" date="2017-03" db="EMBL/GenBank/DDBJ databases">
        <title>Isolation of Levoglucosan Utilizing Bacteria.</title>
        <authorList>
            <person name="Arya A.S."/>
        </authorList>
    </citation>
    <scope>NUCLEOTIDE SEQUENCE [LARGE SCALE GENOMIC DNA]</scope>
    <source>
        <strain evidence="2 3">MEC069</strain>
    </source>
</reference>
<evidence type="ECO:0000313" key="3">
    <source>
        <dbReference type="Proteomes" id="UP000298246"/>
    </source>
</evidence>
<name>A0A4Y8PTY7_9BACL</name>
<keyword evidence="3" id="KW-1185">Reference proteome</keyword>
<dbReference type="RefSeq" id="WP_134756608.1">
    <property type="nucleotide sequence ID" value="NZ_MYFO02000016.1"/>
</dbReference>
<proteinExistence type="predicted"/>
<evidence type="ECO:0008006" key="4">
    <source>
        <dbReference type="Google" id="ProtNLM"/>
    </source>
</evidence>
<dbReference type="AlphaFoldDB" id="A0A4Y8PTY7"/>
<evidence type="ECO:0000313" key="2">
    <source>
        <dbReference type="EMBL" id="TFE83980.1"/>
    </source>
</evidence>
<sequence>MKDFSWKYFSMTGDVDAYLLYKQVTDELAPEADMQEDEQGNEDSLEGFSG</sequence>
<gene>
    <name evidence="2" type="ORF">B5M42_21485</name>
</gene>
<comment type="caution">
    <text evidence="2">The sequence shown here is derived from an EMBL/GenBank/DDBJ whole genome shotgun (WGS) entry which is preliminary data.</text>
</comment>
<dbReference type="OrthoDB" id="1650227at2"/>
<accession>A0A4Y8PTY7</accession>